<dbReference type="CDD" id="cd01948">
    <property type="entry name" value="EAL"/>
    <property type="match status" value="1"/>
</dbReference>
<sequence length="780" mass="83676">MRLRSRRTIVVATALCTAVGVWTVAGWGGPRTVLVMSDLAFVVLGMFSTGCAVLAVRATRGRQRAAWLALTVGLLGWTVGEVLWSYYELLLDRSPFPSIADAAYLVFPVGAGLALLLFPVGHTGQSRTRFLLDGLIVAGSLFVVSWVAVLRRVYEAGGESLFSLSLSLAYPVSDLVVLTVAVLVLGRTRAGQRLPLVLVAVGVAFMAISDSGFAYQIAEDTYYTGVFDLGWLAGLLITGVAALVGRDAAVEDADVPQIPSRASALLPYLPLLMAAVLGTVDFLPHLTTGPVVPVALSLVLAVLLRQFVVVTENRRLLSIVAEQALRDPLTGLANYALFNDRLTHAMQLRQRDDRAVALLSLDLNDFKLVNDSLGHPAGDALLIRVAERLVGCVRTGDTVARLGGDEFAVLLEGRVDHSHRVAHRVVEAFDEPFVIDGQQLLMRPSVGLAVASFESQNDEPDQTADILFKQADLAMYTAKRSRTGGVHVFSSEMALVYPEDAGWNAGPGGTRGGGADAVRLLGELRHAIDHYGLTLVYQPKIDLQTGEVVGAEALLRWPHPQRGMLSPDEFLPLVRTHGLMAPITRLVLNMALDDVARWYRAGLGVPVAINLFAPAVADVKLPARIAEALEHRRLPPDALTVEITEDLLLDNIGRTRSVLNDLRERGIRVAIDDFGSGYSALSYLRELPIDEVKLDRRLIAPVTSDPRAAAVVRAVVNLTHVLGMVTVAEGVEDAETADLLREYGCGVAQGFHFSPPVDSAAMLDLLARGVSPAAAAATSG</sequence>
<dbReference type="InterPro" id="IPR000160">
    <property type="entry name" value="GGDEF_dom"/>
</dbReference>
<dbReference type="SUPFAM" id="SSF141868">
    <property type="entry name" value="EAL domain-like"/>
    <property type="match status" value="1"/>
</dbReference>
<protein>
    <submittedName>
        <fullName evidence="4">Bifunctional diguanylate cyclase/phosphodiesterase</fullName>
    </submittedName>
</protein>
<keyword evidence="1" id="KW-0472">Membrane</keyword>
<feature type="transmembrane region" description="Helical" evidence="1">
    <location>
        <begin position="130"/>
        <end position="149"/>
    </location>
</feature>
<keyword evidence="5" id="KW-1185">Reference proteome</keyword>
<dbReference type="PANTHER" id="PTHR44757">
    <property type="entry name" value="DIGUANYLATE CYCLASE DGCP"/>
    <property type="match status" value="1"/>
</dbReference>
<evidence type="ECO:0000313" key="5">
    <source>
        <dbReference type="Proteomes" id="UP001140293"/>
    </source>
</evidence>
<reference evidence="4" key="2">
    <citation type="journal article" date="2022" name="BMC Genomics">
        <title>Comparative genome analysis of mycobacteria focusing on tRNA and non-coding RNA.</title>
        <authorList>
            <person name="Behra P.R.K."/>
            <person name="Pettersson B.M.F."/>
            <person name="Ramesh M."/>
            <person name="Das S."/>
            <person name="Dasgupta S."/>
            <person name="Kirsebom L.A."/>
        </authorList>
    </citation>
    <scope>NUCLEOTIDE SEQUENCE</scope>
    <source>
        <strain evidence="4">DSM 44615</strain>
    </source>
</reference>
<dbReference type="InterPro" id="IPR035919">
    <property type="entry name" value="EAL_sf"/>
</dbReference>
<dbReference type="InterPro" id="IPR043128">
    <property type="entry name" value="Rev_trsase/Diguanyl_cyclase"/>
</dbReference>
<gene>
    <name evidence="4" type="ORF">H7I41_09495</name>
</gene>
<feature type="transmembrane region" description="Helical" evidence="1">
    <location>
        <begin position="161"/>
        <end position="184"/>
    </location>
</feature>
<dbReference type="CDD" id="cd01949">
    <property type="entry name" value="GGDEF"/>
    <property type="match status" value="1"/>
</dbReference>
<dbReference type="SMART" id="SM00267">
    <property type="entry name" value="GGDEF"/>
    <property type="match status" value="1"/>
</dbReference>
<dbReference type="Gene3D" id="3.30.70.270">
    <property type="match status" value="1"/>
</dbReference>
<dbReference type="InterPro" id="IPR001633">
    <property type="entry name" value="EAL_dom"/>
</dbReference>
<accession>A0A9X2YN48</accession>
<name>A0A9X2YN48_9MYCO</name>
<feature type="domain" description="EAL" evidence="2">
    <location>
        <begin position="517"/>
        <end position="770"/>
    </location>
</feature>
<dbReference type="Gene3D" id="3.20.20.450">
    <property type="entry name" value="EAL domain"/>
    <property type="match status" value="1"/>
</dbReference>
<evidence type="ECO:0000313" key="4">
    <source>
        <dbReference type="EMBL" id="MCV7170149.1"/>
    </source>
</evidence>
<feature type="domain" description="GGDEF" evidence="3">
    <location>
        <begin position="354"/>
        <end position="491"/>
    </location>
</feature>
<dbReference type="Pfam" id="PF00563">
    <property type="entry name" value="EAL"/>
    <property type="match status" value="1"/>
</dbReference>
<evidence type="ECO:0000259" key="3">
    <source>
        <dbReference type="PROSITE" id="PS50887"/>
    </source>
</evidence>
<dbReference type="InterPro" id="IPR029787">
    <property type="entry name" value="Nucleotide_cyclase"/>
</dbReference>
<keyword evidence="1" id="KW-1133">Transmembrane helix</keyword>
<proteinExistence type="predicted"/>
<keyword evidence="1" id="KW-0812">Transmembrane</keyword>
<comment type="caution">
    <text evidence="4">The sequence shown here is derived from an EMBL/GenBank/DDBJ whole genome shotgun (WGS) entry which is preliminary data.</text>
</comment>
<evidence type="ECO:0000259" key="2">
    <source>
        <dbReference type="PROSITE" id="PS50883"/>
    </source>
</evidence>
<dbReference type="AlphaFoldDB" id="A0A9X2YN48"/>
<dbReference type="Proteomes" id="UP001140293">
    <property type="component" value="Unassembled WGS sequence"/>
</dbReference>
<evidence type="ECO:0000256" key="1">
    <source>
        <dbReference type="SAM" id="Phobius"/>
    </source>
</evidence>
<dbReference type="SUPFAM" id="SSF55073">
    <property type="entry name" value="Nucleotide cyclase"/>
    <property type="match status" value="1"/>
</dbReference>
<reference evidence="4" key="1">
    <citation type="submission" date="2020-07" db="EMBL/GenBank/DDBJ databases">
        <authorList>
            <person name="Pettersson B.M.F."/>
            <person name="Behra P.R.K."/>
            <person name="Ramesh M."/>
            <person name="Das S."/>
            <person name="Dasgupta S."/>
            <person name="Kirsebom L.A."/>
        </authorList>
    </citation>
    <scope>NUCLEOTIDE SEQUENCE</scope>
    <source>
        <strain evidence="4">DSM 44615</strain>
    </source>
</reference>
<organism evidence="4 5">
    <name type="scientific">[Mycobacterium] manitobense</name>
    <dbReference type="NCBI Taxonomy" id="190147"/>
    <lineage>
        <taxon>Bacteria</taxon>
        <taxon>Bacillati</taxon>
        <taxon>Actinomycetota</taxon>
        <taxon>Actinomycetes</taxon>
        <taxon>Mycobacteriales</taxon>
        <taxon>Mycobacteriaceae</taxon>
        <taxon>Mycolicibacterium</taxon>
    </lineage>
</organism>
<feature type="transmembrane region" description="Helical" evidence="1">
    <location>
        <begin position="65"/>
        <end position="87"/>
    </location>
</feature>
<feature type="transmembrane region" description="Helical" evidence="1">
    <location>
        <begin position="196"/>
        <end position="215"/>
    </location>
</feature>
<feature type="transmembrane region" description="Helical" evidence="1">
    <location>
        <begin position="39"/>
        <end position="58"/>
    </location>
</feature>
<feature type="transmembrane region" description="Helical" evidence="1">
    <location>
        <begin position="99"/>
        <end position="118"/>
    </location>
</feature>
<dbReference type="PANTHER" id="PTHR44757:SF2">
    <property type="entry name" value="BIOFILM ARCHITECTURE MAINTENANCE PROTEIN MBAA"/>
    <property type="match status" value="1"/>
</dbReference>
<dbReference type="NCBIfam" id="TIGR00254">
    <property type="entry name" value="GGDEF"/>
    <property type="match status" value="1"/>
</dbReference>
<dbReference type="InterPro" id="IPR052155">
    <property type="entry name" value="Biofilm_reg_signaling"/>
</dbReference>
<feature type="transmembrane region" description="Helical" evidence="1">
    <location>
        <begin position="265"/>
        <end position="284"/>
    </location>
</feature>
<feature type="transmembrane region" description="Helical" evidence="1">
    <location>
        <begin position="221"/>
        <end position="244"/>
    </location>
</feature>
<dbReference type="Pfam" id="PF00990">
    <property type="entry name" value="GGDEF"/>
    <property type="match status" value="1"/>
</dbReference>
<dbReference type="EMBL" id="JACKSJ010000069">
    <property type="protein sequence ID" value="MCV7170149.1"/>
    <property type="molecule type" value="Genomic_DNA"/>
</dbReference>
<dbReference type="PROSITE" id="PS50883">
    <property type="entry name" value="EAL"/>
    <property type="match status" value="1"/>
</dbReference>
<dbReference type="SMART" id="SM00052">
    <property type="entry name" value="EAL"/>
    <property type="match status" value="1"/>
</dbReference>
<dbReference type="PROSITE" id="PS50887">
    <property type="entry name" value="GGDEF"/>
    <property type="match status" value="1"/>
</dbReference>
<dbReference type="RefSeq" id="WP_264012344.1">
    <property type="nucleotide sequence ID" value="NZ_JACKSJ010000069.1"/>
</dbReference>